<proteinExistence type="predicted"/>
<evidence type="ECO:0000313" key="2">
    <source>
        <dbReference type="Proteomes" id="UP001551658"/>
    </source>
</evidence>
<dbReference type="Proteomes" id="UP001551658">
    <property type="component" value="Unassembled WGS sequence"/>
</dbReference>
<organism evidence="1 2">
    <name type="scientific">Nocardia fusca</name>
    <dbReference type="NCBI Taxonomy" id="941183"/>
    <lineage>
        <taxon>Bacteria</taxon>
        <taxon>Bacillati</taxon>
        <taxon>Actinomycetota</taxon>
        <taxon>Actinomycetes</taxon>
        <taxon>Mycobacteriales</taxon>
        <taxon>Nocardiaceae</taxon>
        <taxon>Nocardia</taxon>
    </lineage>
</organism>
<keyword evidence="2" id="KW-1185">Reference proteome</keyword>
<comment type="caution">
    <text evidence="1">The sequence shown here is derived from an EMBL/GenBank/DDBJ whole genome shotgun (WGS) entry which is preliminary data.</text>
</comment>
<dbReference type="EMBL" id="JBFAIH010000064">
    <property type="protein sequence ID" value="MEV0368177.1"/>
    <property type="molecule type" value="Genomic_DNA"/>
</dbReference>
<protein>
    <recommendedName>
        <fullName evidence="3">Secreted protein</fullName>
    </recommendedName>
</protein>
<evidence type="ECO:0000313" key="1">
    <source>
        <dbReference type="EMBL" id="MEV0368177.1"/>
    </source>
</evidence>
<accession>A0ABV3FKL5</accession>
<gene>
    <name evidence="1" type="ORF">AB0H72_36400</name>
</gene>
<reference evidence="1 2" key="1">
    <citation type="submission" date="2024-06" db="EMBL/GenBank/DDBJ databases">
        <title>The Natural Products Discovery Center: Release of the First 8490 Sequenced Strains for Exploring Actinobacteria Biosynthetic Diversity.</title>
        <authorList>
            <person name="Kalkreuter E."/>
            <person name="Kautsar S.A."/>
            <person name="Yang D."/>
            <person name="Bader C.D."/>
            <person name="Teijaro C.N."/>
            <person name="Fluegel L."/>
            <person name="Davis C.M."/>
            <person name="Simpson J.R."/>
            <person name="Lauterbach L."/>
            <person name="Steele A.D."/>
            <person name="Gui C."/>
            <person name="Meng S."/>
            <person name="Li G."/>
            <person name="Viehrig K."/>
            <person name="Ye F."/>
            <person name="Su P."/>
            <person name="Kiefer A.F."/>
            <person name="Nichols A."/>
            <person name="Cepeda A.J."/>
            <person name="Yan W."/>
            <person name="Fan B."/>
            <person name="Jiang Y."/>
            <person name="Adhikari A."/>
            <person name="Zheng C.-J."/>
            <person name="Schuster L."/>
            <person name="Cowan T.M."/>
            <person name="Smanski M.J."/>
            <person name="Chevrette M.G."/>
            <person name="De Carvalho L.P.S."/>
            <person name="Shen B."/>
        </authorList>
    </citation>
    <scope>NUCLEOTIDE SEQUENCE [LARGE SCALE GENOMIC DNA]</scope>
    <source>
        <strain evidence="1 2">NPDC050671</strain>
    </source>
</reference>
<sequence length="190" mass="20434">MTAVAQQLVAVLGVVIGAAATYAATMFSERTKWRRSQAAKWDDQRLAAYNEYAHALKQCAEIAFRLSAGRGYPTISQPLDTDIGYQRLADAEAQRAVVWEAVLLLGSPAAVAAAREWHDELVELGHIARGRDVDHAEFADLVKSIGRRRDAFYASARQDLGVTSGALPSSAYIRTAPGQLAPPAVDPGDA</sequence>
<evidence type="ECO:0008006" key="3">
    <source>
        <dbReference type="Google" id="ProtNLM"/>
    </source>
</evidence>
<name>A0ABV3FKL5_9NOCA</name>
<dbReference type="RefSeq" id="WP_357988806.1">
    <property type="nucleotide sequence ID" value="NZ_JBFAIH010000064.1"/>
</dbReference>